<gene>
    <name evidence="2" type="ORF">SAMN06295933_0223</name>
</gene>
<dbReference type="InterPro" id="IPR011008">
    <property type="entry name" value="Dimeric_a/b-barrel"/>
</dbReference>
<evidence type="ECO:0000259" key="1">
    <source>
        <dbReference type="PROSITE" id="PS51502"/>
    </source>
</evidence>
<evidence type="ECO:0000313" key="2">
    <source>
        <dbReference type="EMBL" id="SME88931.1"/>
    </source>
</evidence>
<keyword evidence="3" id="KW-1185">Reference proteome</keyword>
<dbReference type="EMBL" id="FWZU01000001">
    <property type="protein sequence ID" value="SME88931.1"/>
    <property type="molecule type" value="Genomic_DNA"/>
</dbReference>
<organism evidence="2 3">
    <name type="scientific">Desulfovibrio gilichinskyi</name>
    <dbReference type="NCBI Taxonomy" id="1519643"/>
    <lineage>
        <taxon>Bacteria</taxon>
        <taxon>Pseudomonadati</taxon>
        <taxon>Thermodesulfobacteriota</taxon>
        <taxon>Desulfovibrionia</taxon>
        <taxon>Desulfovibrionales</taxon>
        <taxon>Desulfovibrionaceae</taxon>
        <taxon>Desulfovibrio</taxon>
    </lineage>
</organism>
<sequence>MIKHIVMWTLKDEAEGGTSAENGIKMKQILENLSGKIDELKHIEVSVDVFAAIPDCNVVLYSEFETKDDLDAYQVHPLHQACVAFIKQVVASRNVIDYVI</sequence>
<accession>A0A1X7C2Q0</accession>
<dbReference type="RefSeq" id="WP_085097092.1">
    <property type="nucleotide sequence ID" value="NZ_FWZU01000001.1"/>
</dbReference>
<dbReference type="Proteomes" id="UP000192906">
    <property type="component" value="Unassembled WGS sequence"/>
</dbReference>
<protein>
    <submittedName>
        <fullName evidence="2">Stress responsive A/B Barrel Domain</fullName>
    </submittedName>
</protein>
<dbReference type="Pfam" id="PF07876">
    <property type="entry name" value="Dabb"/>
    <property type="match status" value="1"/>
</dbReference>
<dbReference type="PANTHER" id="PTHR37832:SF1">
    <property type="entry name" value="STRESS-RESPONSE A_B BARREL DOMAIN-CONTAINING PROTEIN"/>
    <property type="match status" value="1"/>
</dbReference>
<name>A0A1X7C2Q0_9BACT</name>
<feature type="domain" description="Stress-response A/B barrel" evidence="1">
    <location>
        <begin position="2"/>
        <end position="98"/>
    </location>
</feature>
<dbReference type="OrthoDB" id="9808130at2"/>
<proteinExistence type="predicted"/>
<dbReference type="SMART" id="SM00886">
    <property type="entry name" value="Dabb"/>
    <property type="match status" value="1"/>
</dbReference>
<evidence type="ECO:0000313" key="3">
    <source>
        <dbReference type="Proteomes" id="UP000192906"/>
    </source>
</evidence>
<dbReference type="STRING" id="1519643.SAMN06295933_0223"/>
<dbReference type="InterPro" id="IPR013097">
    <property type="entry name" value="Dabb"/>
</dbReference>
<reference evidence="3" key="1">
    <citation type="submission" date="2017-04" db="EMBL/GenBank/DDBJ databases">
        <authorList>
            <person name="Varghese N."/>
            <person name="Submissions S."/>
        </authorList>
    </citation>
    <scope>NUCLEOTIDE SEQUENCE [LARGE SCALE GENOMIC DNA]</scope>
    <source>
        <strain evidence="3">K3S</strain>
    </source>
</reference>
<dbReference type="PANTHER" id="PTHR37832">
    <property type="entry name" value="BLL2683 PROTEIN"/>
    <property type="match status" value="1"/>
</dbReference>
<dbReference type="AlphaFoldDB" id="A0A1X7C2Q0"/>
<dbReference type="SUPFAM" id="SSF54909">
    <property type="entry name" value="Dimeric alpha+beta barrel"/>
    <property type="match status" value="1"/>
</dbReference>
<dbReference type="Gene3D" id="3.30.70.100">
    <property type="match status" value="1"/>
</dbReference>
<dbReference type="PROSITE" id="PS51502">
    <property type="entry name" value="S_R_A_B_BARREL"/>
    <property type="match status" value="1"/>
</dbReference>